<reference evidence="2 3" key="1">
    <citation type="journal article" date="2020" name="Nature">
        <title>Six reference-quality genomes reveal evolution of bat adaptations.</title>
        <authorList>
            <person name="Jebb D."/>
            <person name="Huang Z."/>
            <person name="Pippel M."/>
            <person name="Hughes G.M."/>
            <person name="Lavrichenko K."/>
            <person name="Devanna P."/>
            <person name="Winkler S."/>
            <person name="Jermiin L.S."/>
            <person name="Skirmuntt E.C."/>
            <person name="Katzourakis A."/>
            <person name="Burkitt-Gray L."/>
            <person name="Ray D.A."/>
            <person name="Sullivan K.A.M."/>
            <person name="Roscito J.G."/>
            <person name="Kirilenko B.M."/>
            <person name="Davalos L.M."/>
            <person name="Corthals A.P."/>
            <person name="Power M.L."/>
            <person name="Jones G."/>
            <person name="Ransome R.D."/>
            <person name="Dechmann D.K.N."/>
            <person name="Locatelli A.G."/>
            <person name="Puechmaille S.J."/>
            <person name="Fedrigo O."/>
            <person name="Jarvis E.D."/>
            <person name="Hiller M."/>
            <person name="Vernes S.C."/>
            <person name="Myers E.W."/>
            <person name="Teeling E.C."/>
        </authorList>
    </citation>
    <scope>NUCLEOTIDE SEQUENCE [LARGE SCALE GENOMIC DNA]</scope>
    <source>
        <strain evidence="2">MRouAeg1</strain>
        <tissue evidence="2">Muscle</tissue>
    </source>
</reference>
<protein>
    <submittedName>
        <fullName evidence="2">Uncharacterized protein</fullName>
    </submittedName>
</protein>
<evidence type="ECO:0000256" key="1">
    <source>
        <dbReference type="SAM" id="MobiDB-lite"/>
    </source>
</evidence>
<feature type="region of interest" description="Disordered" evidence="1">
    <location>
        <begin position="91"/>
        <end position="131"/>
    </location>
</feature>
<accession>A0A7J8BEC4</accession>
<dbReference type="EMBL" id="JACASE010000017">
    <property type="protein sequence ID" value="KAF6397054.1"/>
    <property type="molecule type" value="Genomic_DNA"/>
</dbReference>
<keyword evidence="3" id="KW-1185">Reference proteome</keyword>
<dbReference type="AlphaFoldDB" id="A0A7J8BEC4"/>
<evidence type="ECO:0000313" key="2">
    <source>
        <dbReference type="EMBL" id="KAF6397054.1"/>
    </source>
</evidence>
<gene>
    <name evidence="2" type="ORF">HJG63_009726</name>
</gene>
<name>A0A7J8BEC4_ROUAE</name>
<evidence type="ECO:0000313" key="3">
    <source>
        <dbReference type="Proteomes" id="UP000593571"/>
    </source>
</evidence>
<dbReference type="Proteomes" id="UP000593571">
    <property type="component" value="Unassembled WGS sequence"/>
</dbReference>
<sequence length="152" mass="16324">MEGKFCLTLKFTPHGRPKCSSVQMPVPNENCSQRAAGCGVPPKRPSGGRWGGSSTWRGTQGTPLARPVSAAEEDTVGAFSWGPLAPTLWAPWGPRNSQAWPHSAPAMNSGMNSDRPHRTQGHTGGSNKSVPWAGSLQLQETRMCEMTLPLNF</sequence>
<feature type="region of interest" description="Disordered" evidence="1">
    <location>
        <begin position="38"/>
        <end position="65"/>
    </location>
</feature>
<proteinExistence type="predicted"/>
<comment type="caution">
    <text evidence="2">The sequence shown here is derived from an EMBL/GenBank/DDBJ whole genome shotgun (WGS) entry which is preliminary data.</text>
</comment>
<organism evidence="2 3">
    <name type="scientific">Rousettus aegyptiacus</name>
    <name type="common">Egyptian fruit bat</name>
    <name type="synonym">Pteropus aegyptiacus</name>
    <dbReference type="NCBI Taxonomy" id="9407"/>
    <lineage>
        <taxon>Eukaryota</taxon>
        <taxon>Metazoa</taxon>
        <taxon>Chordata</taxon>
        <taxon>Craniata</taxon>
        <taxon>Vertebrata</taxon>
        <taxon>Euteleostomi</taxon>
        <taxon>Mammalia</taxon>
        <taxon>Eutheria</taxon>
        <taxon>Laurasiatheria</taxon>
        <taxon>Chiroptera</taxon>
        <taxon>Yinpterochiroptera</taxon>
        <taxon>Pteropodoidea</taxon>
        <taxon>Pteropodidae</taxon>
        <taxon>Rousettinae</taxon>
        <taxon>Rousettus</taxon>
    </lineage>
</organism>